<keyword evidence="1" id="KW-0812">Transmembrane</keyword>
<keyword evidence="1" id="KW-1133">Transmembrane helix</keyword>
<dbReference type="GeneID" id="28815159"/>
<protein>
    <submittedName>
        <fullName evidence="2">Uncharacterized protein</fullName>
    </submittedName>
</protein>
<proteinExistence type="predicted"/>
<accession>A0A194WYY4</accession>
<feature type="transmembrane region" description="Helical" evidence="1">
    <location>
        <begin position="63"/>
        <end position="84"/>
    </location>
</feature>
<feature type="transmembrane region" description="Helical" evidence="1">
    <location>
        <begin position="90"/>
        <end position="111"/>
    </location>
</feature>
<evidence type="ECO:0000313" key="3">
    <source>
        <dbReference type="Proteomes" id="UP000070700"/>
    </source>
</evidence>
<evidence type="ECO:0000256" key="1">
    <source>
        <dbReference type="SAM" id="Phobius"/>
    </source>
</evidence>
<sequence>MLSAVLVGISISRLQDHYRFQQEYSLWLLTAFGFSALQEAQVTYSFIRIWFKEHSGLEVASKVMVIILSLAELSLFILGFIPFANGIVTYLIRGAPIFFLTTCILCCYPALRFSIKTLKYGRDMKTKLILPILTFFQIFQPLLTTVALTCMWRNASSTYFIHWLWILALSGKACICRIVLQSAWNCVDKRWFSTATTSHLENRIIRNASAGESIQSFNLEAGRRYGVGSISEG</sequence>
<feature type="transmembrane region" description="Helical" evidence="1">
    <location>
        <begin position="160"/>
        <end position="180"/>
    </location>
</feature>
<dbReference type="Proteomes" id="UP000070700">
    <property type="component" value="Unassembled WGS sequence"/>
</dbReference>
<feature type="transmembrane region" description="Helical" evidence="1">
    <location>
        <begin position="132"/>
        <end position="154"/>
    </location>
</feature>
<keyword evidence="3" id="KW-1185">Reference proteome</keyword>
<feature type="transmembrane region" description="Helical" evidence="1">
    <location>
        <begin position="24"/>
        <end position="51"/>
    </location>
</feature>
<dbReference type="InParanoid" id="A0A194WYY4"/>
<reference evidence="2 3" key="1">
    <citation type="submission" date="2015-10" db="EMBL/GenBank/DDBJ databases">
        <title>Full genome of DAOMC 229536 Phialocephala scopiformis, a fungal endophyte of spruce producing the potent anti-insectan compound rugulosin.</title>
        <authorList>
            <consortium name="DOE Joint Genome Institute"/>
            <person name="Walker A.K."/>
            <person name="Frasz S.L."/>
            <person name="Seifert K.A."/>
            <person name="Miller J.D."/>
            <person name="Mondo S.J."/>
            <person name="Labutti K."/>
            <person name="Lipzen A."/>
            <person name="Dockter R."/>
            <person name="Kennedy M."/>
            <person name="Grigoriev I.V."/>
            <person name="Spatafora J.W."/>
        </authorList>
    </citation>
    <scope>NUCLEOTIDE SEQUENCE [LARGE SCALE GENOMIC DNA]</scope>
    <source>
        <strain evidence="2 3">CBS 120377</strain>
    </source>
</reference>
<keyword evidence="1" id="KW-0472">Membrane</keyword>
<gene>
    <name evidence="2" type="ORF">LY89DRAFT_153727</name>
</gene>
<name>A0A194WYY4_MOLSC</name>
<evidence type="ECO:0000313" key="2">
    <source>
        <dbReference type="EMBL" id="KUJ13173.1"/>
    </source>
</evidence>
<dbReference type="KEGG" id="psco:LY89DRAFT_153727"/>
<dbReference type="RefSeq" id="XP_018067528.1">
    <property type="nucleotide sequence ID" value="XM_018205433.1"/>
</dbReference>
<dbReference type="AlphaFoldDB" id="A0A194WYY4"/>
<dbReference type="EMBL" id="KQ947422">
    <property type="protein sequence ID" value="KUJ13173.1"/>
    <property type="molecule type" value="Genomic_DNA"/>
</dbReference>
<organism evidence="2 3">
    <name type="scientific">Mollisia scopiformis</name>
    <name type="common">Conifer needle endophyte fungus</name>
    <name type="synonym">Phialocephala scopiformis</name>
    <dbReference type="NCBI Taxonomy" id="149040"/>
    <lineage>
        <taxon>Eukaryota</taxon>
        <taxon>Fungi</taxon>
        <taxon>Dikarya</taxon>
        <taxon>Ascomycota</taxon>
        <taxon>Pezizomycotina</taxon>
        <taxon>Leotiomycetes</taxon>
        <taxon>Helotiales</taxon>
        <taxon>Mollisiaceae</taxon>
        <taxon>Mollisia</taxon>
    </lineage>
</organism>